<dbReference type="PANTHER" id="PTHR30290:SF83">
    <property type="entry name" value="ABC TRANSPORTER SUBSTRATE-BINDING PROTEIN"/>
    <property type="match status" value="1"/>
</dbReference>
<dbReference type="GO" id="GO:0043190">
    <property type="term" value="C:ATP-binding cassette (ABC) transporter complex"/>
    <property type="evidence" value="ECO:0007669"/>
    <property type="project" value="InterPro"/>
</dbReference>
<evidence type="ECO:0000256" key="2">
    <source>
        <dbReference type="ARBA" id="ARBA00005695"/>
    </source>
</evidence>
<dbReference type="GO" id="GO:1904680">
    <property type="term" value="F:peptide transmembrane transporter activity"/>
    <property type="evidence" value="ECO:0007669"/>
    <property type="project" value="TreeGrafter"/>
</dbReference>
<dbReference type="Pfam" id="PF00496">
    <property type="entry name" value="SBP_bac_5"/>
    <property type="match status" value="1"/>
</dbReference>
<dbReference type="CDD" id="cd08490">
    <property type="entry name" value="PBP2_NikA_DppA_OppA_like_3"/>
    <property type="match status" value="1"/>
</dbReference>
<accession>A0A443J4F9</accession>
<dbReference type="RefSeq" id="WP_128268399.1">
    <property type="nucleotide sequence ID" value="NZ_SAUW01000001.1"/>
</dbReference>
<dbReference type="PANTHER" id="PTHR30290">
    <property type="entry name" value="PERIPLASMIC BINDING COMPONENT OF ABC TRANSPORTER"/>
    <property type="match status" value="1"/>
</dbReference>
<dbReference type="AlphaFoldDB" id="A0A443J4F9"/>
<evidence type="ECO:0000256" key="3">
    <source>
        <dbReference type="SAM" id="SignalP"/>
    </source>
</evidence>
<feature type="signal peptide" evidence="3">
    <location>
        <begin position="1"/>
        <end position="21"/>
    </location>
</feature>
<evidence type="ECO:0000313" key="5">
    <source>
        <dbReference type="EMBL" id="RWR15340.1"/>
    </source>
</evidence>
<feature type="domain" description="Solute-binding protein family 5" evidence="4">
    <location>
        <begin position="64"/>
        <end position="420"/>
    </location>
</feature>
<proteinExistence type="inferred from homology"/>
<dbReference type="InterPro" id="IPR030678">
    <property type="entry name" value="Peptide/Ni-bd"/>
</dbReference>
<dbReference type="InterPro" id="IPR000914">
    <property type="entry name" value="SBP_5_dom"/>
</dbReference>
<dbReference type="SUPFAM" id="SSF53850">
    <property type="entry name" value="Periplasmic binding protein-like II"/>
    <property type="match status" value="1"/>
</dbReference>
<organism evidence="5 6">
    <name type="scientific">Paenirhodobacter populi</name>
    <dbReference type="NCBI Taxonomy" id="2306993"/>
    <lineage>
        <taxon>Bacteria</taxon>
        <taxon>Pseudomonadati</taxon>
        <taxon>Pseudomonadota</taxon>
        <taxon>Alphaproteobacteria</taxon>
        <taxon>Rhodobacterales</taxon>
        <taxon>Rhodobacter group</taxon>
        <taxon>Paenirhodobacter</taxon>
    </lineage>
</organism>
<keyword evidence="3" id="KW-0732">Signal</keyword>
<reference evidence="5 6" key="1">
    <citation type="submission" date="2019-01" db="EMBL/GenBank/DDBJ databases">
        <title>Sinorhodobacter populi sp. nov. isolated from the symptomatic bark tissue of Populus euramericana canker.</title>
        <authorList>
            <person name="Xu G."/>
        </authorList>
    </citation>
    <scope>NUCLEOTIDE SEQUENCE [LARGE SCALE GENOMIC DNA]</scope>
    <source>
        <strain evidence="5 6">2D-5</strain>
    </source>
</reference>
<comment type="caution">
    <text evidence="5">The sequence shown here is derived from an EMBL/GenBank/DDBJ whole genome shotgun (WGS) entry which is preliminary data.</text>
</comment>
<comment type="subcellular location">
    <subcellularLocation>
        <location evidence="1">Periplasm</location>
    </subcellularLocation>
</comment>
<feature type="chain" id="PRO_5019373152" evidence="3">
    <location>
        <begin position="22"/>
        <end position="500"/>
    </location>
</feature>
<dbReference type="Proteomes" id="UP000285710">
    <property type="component" value="Unassembled WGS sequence"/>
</dbReference>
<protein>
    <submittedName>
        <fullName evidence="5">ABC transporter substrate-binding protein</fullName>
    </submittedName>
</protein>
<dbReference type="GO" id="GO:0015833">
    <property type="term" value="P:peptide transport"/>
    <property type="evidence" value="ECO:0007669"/>
    <property type="project" value="TreeGrafter"/>
</dbReference>
<dbReference type="InterPro" id="IPR039424">
    <property type="entry name" value="SBP_5"/>
</dbReference>
<dbReference type="GO" id="GO:0030288">
    <property type="term" value="C:outer membrane-bounded periplasmic space"/>
    <property type="evidence" value="ECO:0007669"/>
    <property type="project" value="UniProtKB-ARBA"/>
</dbReference>
<gene>
    <name evidence="5" type="ORF">D2T33_00215</name>
</gene>
<name>A0A443J4F9_9RHOB</name>
<reference evidence="5 6" key="2">
    <citation type="submission" date="2019-01" db="EMBL/GenBank/DDBJ databases">
        <authorList>
            <person name="Li Y."/>
        </authorList>
    </citation>
    <scope>NUCLEOTIDE SEQUENCE [LARGE SCALE GENOMIC DNA]</scope>
    <source>
        <strain evidence="5 6">2D-5</strain>
    </source>
</reference>
<evidence type="ECO:0000259" key="4">
    <source>
        <dbReference type="Pfam" id="PF00496"/>
    </source>
</evidence>
<comment type="similarity">
    <text evidence="2">Belongs to the bacterial solute-binding protein 5 family.</text>
</comment>
<dbReference type="PIRSF" id="PIRSF002741">
    <property type="entry name" value="MppA"/>
    <property type="match status" value="1"/>
</dbReference>
<dbReference type="Gene3D" id="3.10.105.10">
    <property type="entry name" value="Dipeptide-binding Protein, Domain 3"/>
    <property type="match status" value="1"/>
</dbReference>
<evidence type="ECO:0000313" key="6">
    <source>
        <dbReference type="Proteomes" id="UP000285710"/>
    </source>
</evidence>
<dbReference type="EMBL" id="SAUW01000001">
    <property type="protein sequence ID" value="RWR15340.1"/>
    <property type="molecule type" value="Genomic_DNA"/>
</dbReference>
<dbReference type="Gene3D" id="3.40.190.10">
    <property type="entry name" value="Periplasmic binding protein-like II"/>
    <property type="match status" value="1"/>
</dbReference>
<keyword evidence="6" id="KW-1185">Reference proteome</keyword>
<evidence type="ECO:0000256" key="1">
    <source>
        <dbReference type="ARBA" id="ARBA00004418"/>
    </source>
</evidence>
<sequence length="500" mass="53289">MIFRLLASAAMISALSSAALANDGVIDVVAPFEIKSPDPTTSGNVFIKMDVAETLLNADAEGHLTPGLATEWQVSEDGLEWRFHLRDGVLFHDGSPFTAEAAANALNIARAKPGLLETAPIAGISAEGGDVVVRLTEPFAPLPAFFSEYRSLIYAPSAYAADGSVTQVIGTGAYRVTKLEAPLRLEAEAFAEYWGAAPAIDRASYQAVGRAETRALLAESGDADYVFNLDPASTTRLSSVDSVDILTVSVPRTLLLKVNAGHPALSDPRARQALSMAIDREGLAEAILRFPAGGTQLFPPSLGEWHAEGVAPLAYDPEKARALLAELGWQPGPDGILVRNGERFSLTLTTFPDRPELPLSAAVLQQMFADIGVGMVIDSTNSSEIPVRHADGTLDLALLNRNFALVPDPVGTLLTDYAPGGDWGAMNWDNPEFLTLIRALARGEGGQAERDRAVAILQDDLPVIPIAWYQQSAAVSKGITGAVIDPYERTIGLKDIRWAE</sequence>